<comment type="similarity">
    <text evidence="6">Belongs to the ABC-4 integral membrane protein family.</text>
</comment>
<feature type="domain" description="ABC3 transporter permease C-terminal" evidence="7">
    <location>
        <begin position="1689"/>
        <end position="1806"/>
    </location>
</feature>
<name>A0A2K8NRB9_9MOLU</name>
<keyword evidence="4" id="KW-1133">Transmembrane helix</keyword>
<evidence type="ECO:0000256" key="1">
    <source>
        <dbReference type="ARBA" id="ARBA00004651"/>
    </source>
</evidence>
<dbReference type="GO" id="GO:0022857">
    <property type="term" value="F:transmembrane transporter activity"/>
    <property type="evidence" value="ECO:0007669"/>
    <property type="project" value="TreeGrafter"/>
</dbReference>
<dbReference type="Pfam" id="PF02687">
    <property type="entry name" value="FtsX"/>
    <property type="match status" value="2"/>
</dbReference>
<evidence type="ECO:0000256" key="6">
    <source>
        <dbReference type="ARBA" id="ARBA00038076"/>
    </source>
</evidence>
<feature type="domain" description="ABC3 transporter permease C-terminal" evidence="7">
    <location>
        <begin position="704"/>
        <end position="823"/>
    </location>
</feature>
<organism evidence="8 9">
    <name type="scientific">Entomoplasma freundtii</name>
    <dbReference type="NCBI Taxonomy" id="74700"/>
    <lineage>
        <taxon>Bacteria</taxon>
        <taxon>Bacillati</taxon>
        <taxon>Mycoplasmatota</taxon>
        <taxon>Mollicutes</taxon>
        <taxon>Entomoplasmatales</taxon>
        <taxon>Entomoplasmataceae</taxon>
        <taxon>Entomoplasma</taxon>
    </lineage>
</organism>
<dbReference type="Proteomes" id="UP000232222">
    <property type="component" value="Chromosome"/>
</dbReference>
<evidence type="ECO:0000259" key="7">
    <source>
        <dbReference type="Pfam" id="PF02687"/>
    </source>
</evidence>
<dbReference type="PANTHER" id="PTHR30572:SF4">
    <property type="entry name" value="ABC TRANSPORTER PERMEASE YTRF"/>
    <property type="match status" value="1"/>
</dbReference>
<dbReference type="RefSeq" id="WP_100609340.1">
    <property type="nucleotide sequence ID" value="NZ_CP024962.1"/>
</dbReference>
<accession>A0A2K8NRB9</accession>
<keyword evidence="5" id="KW-0472">Membrane</keyword>
<evidence type="ECO:0000313" key="9">
    <source>
        <dbReference type="Proteomes" id="UP000232222"/>
    </source>
</evidence>
<evidence type="ECO:0000256" key="4">
    <source>
        <dbReference type="ARBA" id="ARBA00022989"/>
    </source>
</evidence>
<evidence type="ECO:0000313" key="8">
    <source>
        <dbReference type="EMBL" id="ATZ16390.1"/>
    </source>
</evidence>
<dbReference type="GO" id="GO:0005886">
    <property type="term" value="C:plasma membrane"/>
    <property type="evidence" value="ECO:0007669"/>
    <property type="project" value="UniProtKB-SubCell"/>
</dbReference>
<evidence type="ECO:0000256" key="5">
    <source>
        <dbReference type="ARBA" id="ARBA00023136"/>
    </source>
</evidence>
<dbReference type="PANTHER" id="PTHR30572">
    <property type="entry name" value="MEMBRANE COMPONENT OF TRANSPORTER-RELATED"/>
    <property type="match status" value="1"/>
</dbReference>
<comment type="subcellular location">
    <subcellularLocation>
        <location evidence="1">Cell membrane</location>
        <topology evidence="1">Multi-pass membrane protein</topology>
    </subcellularLocation>
</comment>
<keyword evidence="2" id="KW-1003">Cell membrane</keyword>
<evidence type="ECO:0000256" key="2">
    <source>
        <dbReference type="ARBA" id="ARBA00022475"/>
    </source>
</evidence>
<gene>
    <name evidence="8" type="ORF">EFREU_v1c03640</name>
</gene>
<dbReference type="EMBL" id="CP024962">
    <property type="protein sequence ID" value="ATZ16390.1"/>
    <property type="molecule type" value="Genomic_DNA"/>
</dbReference>
<keyword evidence="9" id="KW-1185">Reference proteome</keyword>
<keyword evidence="3" id="KW-0812">Transmembrane</keyword>
<dbReference type="KEGG" id="efr:EFREU_v1c03640"/>
<evidence type="ECO:0000256" key="3">
    <source>
        <dbReference type="ARBA" id="ARBA00022692"/>
    </source>
</evidence>
<reference evidence="8 9" key="1">
    <citation type="submission" date="2017-11" db="EMBL/GenBank/DDBJ databases">
        <title>Genome sequence of Entomoplasma freundtii BARC 318 (ATCC 51999).</title>
        <authorList>
            <person name="Lo W.-S."/>
            <person name="Gasparich G.E."/>
            <person name="Kuo C.-H."/>
        </authorList>
    </citation>
    <scope>NUCLEOTIDE SEQUENCE [LARGE SCALE GENOMIC DNA]</scope>
    <source>
        <strain evidence="8 9">BARC 318</strain>
    </source>
</reference>
<dbReference type="InterPro" id="IPR003838">
    <property type="entry name" value="ABC3_permease_C"/>
</dbReference>
<proteinExistence type="inferred from homology"/>
<dbReference type="OrthoDB" id="393121at2"/>
<dbReference type="InterPro" id="IPR050250">
    <property type="entry name" value="Macrolide_Exporter_MacB"/>
</dbReference>
<protein>
    <submittedName>
        <fullName evidence="8">ABC transporter permease</fullName>
    </submittedName>
</protein>
<sequence length="1816" mass="204854">MHKRTPNFLLLLKQGFRGIFKFKIQFIIILVLSFLATFVLTITASANRRLHQDWDQIVGSVDPFDYVGTTQLDNTATRNDGAPLSSLEPVPLVDFLNNTFVDVVNNPSSFMKGSAITPHNETTHNSNFNFVLNDSLYKDQLDKRDVGTASTFLTRFMKDTTDQGFYALTKILFNKDETNGDNLADYRFNIRNKLADNLIKDIVIIRDQTLNQTNLESSNFALPAQVNYLRTSALRFFVCQQPEFFAFLKNGFPIEDFENLLTPQKLFIDYLYDTVGQIAFWITDQGLTDNTKFREIWSTGTGDEKAQIFYQFLMGESPTTTTLDNGSYDFIPPTGQGYALEATIGEALTTDEANNKFLIVGGPTDKTSVINALSKKGYRGMMSPMNVNLTTEDNPTISSVTFTERYNALTLQNSETTVPFTKRLTLDDNFYLTHPLDNKNFGNPKEDDSMAATMWQYHMSLTAWASGYDIQFRKEQILFDNITSRKFRFVLINGSEEANFTILRGTRPTAKNEIAISPQFAKANHLKVGDYLKIGQAPLLISGFATDTYSFFPAVDPNVPIPQAKTEAYIYGSKETLHNAVHGFGGNAGNQDMSPRYFHFFLTNNKKESFFPAHNKEQLFSSWQQDIRKNLAVSYNALKALIPNGNSSLVVKSAFTTLAPQPFADDEPESIGFFKLINYKDSLFRLNWTLLPMVLKTFKIITYIASAVIAIIALVALVICIKKTITFNSKQIGILKAMGTDPWMIAVTYLAYGIVIMFIVVPIAWFIASFCQIPFGYMFGNYFSIRTNVIDFNWQAFLIAFFGFGIIAMFISIFTAWLITRQSVLDIIKISTTWSNSRFIDFVKLKAFKNASFNTRFSLTLASSGKKPIILLTVVVGLASLLISGSLALPSIANNAVRSYYKNVHYANSYSNLIPTMNSPLSKPAINYWQGNEKWDKDWVSSQLELDSSGTKYGYYKEPSGYMDLVSQSSPIPRYIFAPELNDGQASSDNKYEFSNLTYTYPYVIETPEVFLGLAGEAFGNNFFTVLGQSFNIGTIDQFYGIILNGQPDLIKALMGSAYDDNLTLDANKQALAQNFSRALTAALPSIINSVINSISGTGGKGGDNWKESIINAILTQVPPYIKSFIYKSPSRLEQFGISFNAETYIPKRETLITNLPVDVNNYQGINVTGIDQSQDAYSLTNIEKQNMYLDLQTKNKIADIFAGKPLPQNDIYWGKTKVWNASTKTLTIPMVANRQAEAAYKLKHNKTLTNALTRTRQLTYRTNRGDVPWDILPKYAWVYDDQDFAKSQLLANPQDTLKTQRKVNTQDYQNSWKNSQNRFDDNWKDGTNPDRWMDMYRMDNNKFTYQNPYTQDQNLVNNAYLFSDLAIRNDNGQLVSSYLRPYFQYKNIKLFIPSDLANEEDLFHSSTNSSNKGPGENSYYETNVSGDEVPFSVKKAWGRENDSQTTYFMIRPYDLSYGDNSENEPGGLDRLTNGKKYPYWLRYAFDSETGPGALSYMQNAPVHYGSPNQAQNFQINFESVGTLVSYESKLLLIDSDVANMMMGYSNARSYGTQVSLFEGPGRVNTRDNQGYRPWDDKLLTFKLRNVEDDVYVNKNDLSKLTYLSNQQDAYNYAPLKWHTGKLSNVEEPEGLTSSVSFNVIDNLGQYSLGLLYTGGLGMTTLIENQVLLSSQKALINQIYSLTISIGMLLIIAILITASLLIMLVGDIYIAQYQQFMILMRALGYANWQIQSYAFGAVAIFSFLAWLLATIIAWVISYGVITSIANRGFAIPYGFSWWPPLLSLVIIAASFFGSLWVSSHKARTAPVSILMNESHE</sequence>